<name>A0AAP0PKM5_9MAGN</name>
<sequence length="49" mass="5549">MCRCVALCRHIPILLHHCRRRRRPPPPLPTLSKLSAATLPPLSFLQSPP</sequence>
<evidence type="ECO:0000313" key="2">
    <source>
        <dbReference type="Proteomes" id="UP001419268"/>
    </source>
</evidence>
<dbReference type="AlphaFoldDB" id="A0AAP0PKM5"/>
<dbReference type="EMBL" id="JBBNAG010000003">
    <property type="protein sequence ID" value="KAK9148238.1"/>
    <property type="molecule type" value="Genomic_DNA"/>
</dbReference>
<gene>
    <name evidence="1" type="ORF">Scep_006995</name>
</gene>
<comment type="caution">
    <text evidence="1">The sequence shown here is derived from an EMBL/GenBank/DDBJ whole genome shotgun (WGS) entry which is preliminary data.</text>
</comment>
<reference evidence="1 2" key="1">
    <citation type="submission" date="2024-01" db="EMBL/GenBank/DDBJ databases">
        <title>Genome assemblies of Stephania.</title>
        <authorList>
            <person name="Yang L."/>
        </authorList>
    </citation>
    <scope>NUCLEOTIDE SEQUENCE [LARGE SCALE GENOMIC DNA]</scope>
    <source>
        <strain evidence="1">JXDWG</strain>
        <tissue evidence="1">Leaf</tissue>
    </source>
</reference>
<keyword evidence="2" id="KW-1185">Reference proteome</keyword>
<evidence type="ECO:0000313" key="1">
    <source>
        <dbReference type="EMBL" id="KAK9148238.1"/>
    </source>
</evidence>
<proteinExistence type="predicted"/>
<accession>A0AAP0PKM5</accession>
<dbReference type="Proteomes" id="UP001419268">
    <property type="component" value="Unassembled WGS sequence"/>
</dbReference>
<organism evidence="1 2">
    <name type="scientific">Stephania cephalantha</name>
    <dbReference type="NCBI Taxonomy" id="152367"/>
    <lineage>
        <taxon>Eukaryota</taxon>
        <taxon>Viridiplantae</taxon>
        <taxon>Streptophyta</taxon>
        <taxon>Embryophyta</taxon>
        <taxon>Tracheophyta</taxon>
        <taxon>Spermatophyta</taxon>
        <taxon>Magnoliopsida</taxon>
        <taxon>Ranunculales</taxon>
        <taxon>Menispermaceae</taxon>
        <taxon>Menispermoideae</taxon>
        <taxon>Cissampelideae</taxon>
        <taxon>Stephania</taxon>
    </lineage>
</organism>
<protein>
    <submittedName>
        <fullName evidence="1">Uncharacterized protein</fullName>
    </submittedName>
</protein>